<gene>
    <name evidence="1" type="ORF">RI845_08265</name>
</gene>
<evidence type="ECO:0000313" key="2">
    <source>
        <dbReference type="Proteomes" id="UP001248581"/>
    </source>
</evidence>
<dbReference type="EMBL" id="CP134146">
    <property type="protein sequence ID" value="WNC70121.1"/>
    <property type="molecule type" value="Genomic_DNA"/>
</dbReference>
<dbReference type="RefSeq" id="WP_348389262.1">
    <property type="nucleotide sequence ID" value="NZ_CP134146.1"/>
</dbReference>
<evidence type="ECO:0000313" key="1">
    <source>
        <dbReference type="EMBL" id="WNC70121.1"/>
    </source>
</evidence>
<protein>
    <submittedName>
        <fullName evidence="1">Uncharacterized protein</fullName>
    </submittedName>
</protein>
<proteinExistence type="predicted"/>
<keyword evidence="2" id="KW-1185">Reference proteome</keyword>
<organism evidence="1 2">
    <name type="scientific">Thalassotalea nanhaiensis</name>
    <dbReference type="NCBI Taxonomy" id="3065648"/>
    <lineage>
        <taxon>Bacteria</taxon>
        <taxon>Pseudomonadati</taxon>
        <taxon>Pseudomonadota</taxon>
        <taxon>Gammaproteobacteria</taxon>
        <taxon>Alteromonadales</taxon>
        <taxon>Colwelliaceae</taxon>
        <taxon>Thalassotalea</taxon>
    </lineage>
</organism>
<sequence length="70" mass="8343">MADINSDNELLRDNYLVTSVEFALHTPPLEPSLSHLPNSPKDHSMWWLNSRRRCHKHCSNKRSYIRRKRS</sequence>
<reference evidence="2" key="1">
    <citation type="submission" date="2023-09" db="EMBL/GenBank/DDBJ databases">
        <authorList>
            <person name="Zhang C."/>
        </authorList>
    </citation>
    <scope>NUCLEOTIDE SEQUENCE [LARGE SCALE GENOMIC DNA]</scope>
    <source>
        <strain evidence="2">SQ345</strain>
    </source>
</reference>
<name>A0ABY9TN03_9GAMM</name>
<accession>A0ABY9TN03</accession>
<dbReference type="Proteomes" id="UP001248581">
    <property type="component" value="Chromosome"/>
</dbReference>